<keyword evidence="1" id="KW-0812">Transmembrane</keyword>
<name>A0A6A6F1U3_9PEZI</name>
<dbReference type="EMBL" id="ML992727">
    <property type="protein sequence ID" value="KAF2206277.1"/>
    <property type="molecule type" value="Genomic_DNA"/>
</dbReference>
<reference evidence="2" key="1">
    <citation type="journal article" date="2020" name="Stud. Mycol.">
        <title>101 Dothideomycetes genomes: a test case for predicting lifestyles and emergence of pathogens.</title>
        <authorList>
            <person name="Haridas S."/>
            <person name="Albert R."/>
            <person name="Binder M."/>
            <person name="Bloem J."/>
            <person name="Labutti K."/>
            <person name="Salamov A."/>
            <person name="Andreopoulos B."/>
            <person name="Baker S."/>
            <person name="Barry K."/>
            <person name="Bills G."/>
            <person name="Bluhm B."/>
            <person name="Cannon C."/>
            <person name="Castanera R."/>
            <person name="Culley D."/>
            <person name="Daum C."/>
            <person name="Ezra D."/>
            <person name="Gonzalez J."/>
            <person name="Henrissat B."/>
            <person name="Kuo A."/>
            <person name="Liang C."/>
            <person name="Lipzen A."/>
            <person name="Lutzoni F."/>
            <person name="Magnuson J."/>
            <person name="Mondo S."/>
            <person name="Nolan M."/>
            <person name="Ohm R."/>
            <person name="Pangilinan J."/>
            <person name="Park H.-J."/>
            <person name="Ramirez L."/>
            <person name="Alfaro M."/>
            <person name="Sun H."/>
            <person name="Tritt A."/>
            <person name="Yoshinaga Y."/>
            <person name="Zwiers L.-H."/>
            <person name="Turgeon B."/>
            <person name="Goodwin S."/>
            <person name="Spatafora J."/>
            <person name="Crous P."/>
            <person name="Grigoriev I."/>
        </authorList>
    </citation>
    <scope>NUCLEOTIDE SEQUENCE</scope>
    <source>
        <strain evidence="2">SCOH1-5</strain>
    </source>
</reference>
<gene>
    <name evidence="2" type="ORF">CERZMDRAFT_119319</name>
</gene>
<dbReference type="OrthoDB" id="5599753at2759"/>
<evidence type="ECO:0000313" key="3">
    <source>
        <dbReference type="Proteomes" id="UP000799539"/>
    </source>
</evidence>
<evidence type="ECO:0000256" key="1">
    <source>
        <dbReference type="SAM" id="Phobius"/>
    </source>
</evidence>
<dbReference type="AlphaFoldDB" id="A0A6A6F1U3"/>
<sequence length="260" mass="29225">MSFQVDVQRYVEEAGRTLERYLPQDRNSRLLLAGGAATVAGIVLFPLAHHFYLGRQLVHTHPSTGSLWASVECGEIENVPKDLTENAKSYRTVHDKVTKHIRDVTIGLSADLEGDFTRLLRHNFVQYNKTPASWFVWLACTSPKQRQSFNADHIESLNFVKGDLVNGAFEVVKRNSLRVELAIRPPARLNAVQGLLVISLRPRNEGATLSIETIQWTERNSGVVLPLERWVGKFLHDLSARWLILSGAQFLRGLAADHAL</sequence>
<keyword evidence="1" id="KW-0472">Membrane</keyword>
<dbReference type="Proteomes" id="UP000799539">
    <property type="component" value="Unassembled WGS sequence"/>
</dbReference>
<keyword evidence="1" id="KW-1133">Transmembrane helix</keyword>
<feature type="transmembrane region" description="Helical" evidence="1">
    <location>
        <begin position="30"/>
        <end position="53"/>
    </location>
</feature>
<accession>A0A6A6F1U3</accession>
<evidence type="ECO:0000313" key="2">
    <source>
        <dbReference type="EMBL" id="KAF2206277.1"/>
    </source>
</evidence>
<protein>
    <submittedName>
        <fullName evidence="2">Uncharacterized protein</fullName>
    </submittedName>
</protein>
<organism evidence="2 3">
    <name type="scientific">Cercospora zeae-maydis SCOH1-5</name>
    <dbReference type="NCBI Taxonomy" id="717836"/>
    <lineage>
        <taxon>Eukaryota</taxon>
        <taxon>Fungi</taxon>
        <taxon>Dikarya</taxon>
        <taxon>Ascomycota</taxon>
        <taxon>Pezizomycotina</taxon>
        <taxon>Dothideomycetes</taxon>
        <taxon>Dothideomycetidae</taxon>
        <taxon>Mycosphaerellales</taxon>
        <taxon>Mycosphaerellaceae</taxon>
        <taxon>Cercospora</taxon>
    </lineage>
</organism>
<proteinExistence type="predicted"/>
<keyword evidence="3" id="KW-1185">Reference proteome</keyword>